<dbReference type="InterPro" id="IPR008964">
    <property type="entry name" value="Invasin/intimin_cell_adhesion"/>
</dbReference>
<dbReference type="Pfam" id="PF14478">
    <property type="entry name" value="DUF4430"/>
    <property type="match status" value="1"/>
</dbReference>
<dbReference type="PROSITE" id="PS50853">
    <property type="entry name" value="FN3"/>
    <property type="match status" value="1"/>
</dbReference>
<dbReference type="Gene3D" id="2.60.40.1080">
    <property type="match status" value="1"/>
</dbReference>
<dbReference type="SUPFAM" id="SSF49265">
    <property type="entry name" value="Fibronectin type III"/>
    <property type="match status" value="1"/>
</dbReference>
<evidence type="ECO:0000259" key="2">
    <source>
        <dbReference type="PROSITE" id="PS50853"/>
    </source>
</evidence>
<dbReference type="Pfam" id="PF09479">
    <property type="entry name" value="Flg_new"/>
    <property type="match status" value="7"/>
</dbReference>
<dbReference type="Gene3D" id="2.60.40.4270">
    <property type="entry name" value="Listeria-Bacteroides repeat domain"/>
    <property type="match status" value="7"/>
</dbReference>
<feature type="domain" description="Fibronectin type-III" evidence="2">
    <location>
        <begin position="1418"/>
        <end position="1515"/>
    </location>
</feature>
<dbReference type="Gene3D" id="2.170.130.30">
    <property type="match status" value="1"/>
</dbReference>
<reference evidence="3 4" key="1">
    <citation type="journal article" date="2016" name="Appl. Environ. Microbiol.">
        <title>Function and Phylogeny of Bacterial Butyryl Coenzyme A:Acetate Transferases and Their Diversity in the Proximal Colon of Swine.</title>
        <authorList>
            <person name="Trachsel J."/>
            <person name="Bayles D.O."/>
            <person name="Looft T."/>
            <person name="Levine U.Y."/>
            <person name="Allen H.K."/>
        </authorList>
    </citation>
    <scope>NUCLEOTIDE SEQUENCE [LARGE SCALE GENOMIC DNA]</scope>
    <source>
        <strain evidence="3 4">68-3-10</strain>
    </source>
</reference>
<dbReference type="EMBL" id="MJIE01000001">
    <property type="protein sequence ID" value="OLR56197.1"/>
    <property type="molecule type" value="Genomic_DNA"/>
</dbReference>
<dbReference type="InterPro" id="IPR013783">
    <property type="entry name" value="Ig-like_fold"/>
</dbReference>
<comment type="caution">
    <text evidence="3">The sequence shown here is derived from an EMBL/GenBank/DDBJ whole genome shotgun (WGS) entry which is preliminary data.</text>
</comment>
<dbReference type="InterPro" id="IPR027954">
    <property type="entry name" value="Transcobalamin-like_C"/>
</dbReference>
<comment type="subcellular location">
    <subcellularLocation>
        <location evidence="1">Cell envelope</location>
    </subcellularLocation>
</comment>
<sequence>MKTRNLRSRITILLLAVLMTVTFMPGLSFMTGTTDVYAATSVSDVFEGLPVTANPGTGTTQWTATADKILKSGNAGKSYSTSTLTLTFTADTHISFEYKVSSEKKYDKFSIMHGSTALVKDASGEVDWTGAEADVKSGDTMVFTYSKDSSGDGGDDTCYLRNFSAGEALVVTFHNGSETLEQKIYGGKGTLQTNTFTRTGQVFAGWAESADGTVKYPDGAGITLNSSIDLYAVWDDAYTVIFDNNGSTDSVDVARNTAIGTAKMPADPTRKGYTFGGWYNKEDRLTKDTVIKSDVTYTAKWTPVTYTVRFDANGGTGTMDSITATYDQEVVLPKNGFTRSGYTFVGWGTSGSSKTYGEDQTVSNLKSRQDDVQTLYAVWAGNDVAVTVDLNYDTDNRTVSRTGVVGSNYNYISSGSSAKYSELKDPTRDGWNFKGWFDAAEGGYTITSQYKFTAEDALKGKTLYAHWAQAVTLTFDANGGSCYVSSKSIDRGTAYGSLPSASLDGKVFDGWYTAAEGGQKIDPDTVFNENTRLYAHYRNYQNRISFSANGGEGSMEPLTVENGVTARLPKCTFTRDGYKFVKWCASSSPSNWSKSYDDEEDYIWNASYGDGYGQTLYAVWEETVFHKAFTSVRTALPEDDIVRNTGSLKLPTEGDGYKVSYKSSDTDCISDTGDVTALPLMGTVNVTITATVTDTSDNSTQSKDFVLTVYSEKAIQTTESLNTAAASLTGNLTPVFGTDTDATEIIRTRLKNSGYENITISVKEKSEGRYSSIDKDGTIHYYFNPAMSGNGDYFYTTFLLSRDGITVEKQMYTLMPWDQKKVSEVLQSELDRITFPSEPVTKGGLSTLPRYPVKEGVTSPDYSQYDNFNGWATVTWTSDDSSVVKVGDAPDYPYYSPYAVTVNPKAYDKEVRLTATIRCNSLDAVTVTKDYTVTVKGTSENANEALEAELQEKLDKGMENPGLTDFSTGRALDTDRVTDNIQFPTTRDFRIDGKYQPVTITSSNEDVIEPWKNKDGEPLNNAASVKVYRPLPGKPPVKVTITVTITDKATGVKVSRNIDVTVQPLTQEELETAKALMKKAVSGYWDGIRNNNTAKDNITGDLQSFQEINADNDGSVSFIYRADEKTRTGVSADTYVENPDGGNDNDYRRFNSSEPSVIADSNLLVSKPEYDTEVTVDSYLTHEVYGKYFVKARKDGDKDAMSLFAGLYRQHAEATMTVRGEKGADPNPDAGVSVSFRLLGQKGETLLNLRTVSVKKNASAFDVLTKALKENGYSYTGSSSYISAITTPSGKVLAQKEAGDNSGWMYKVNGELTDKTLGEMKLQDGDEMVFFYTSDYTAKTAVITFDSDGGSKIAAVTVGKGQKIAAPAAPEKDGYNFAGWYDSAGNKFDFNTIIEDDLTLKAAWSKKDAVKPNPEETAEKPLLQARSLSQTKKSLRLQWKKISGAASYTVYASRCDGKKNYKKVTSTRGLKTTVSRISGKKLRKGTYYKMYVVAKDSRGRILSKSLTVHVTTDGGKYTNPGKLSLQNASAIRKKLKSMKPGQTCKVSTRQTLQSKKLKFRKHRGVVYESSDPSVATVSSSGKIRAVKAGSCSVYAYAQNGVYVRVTVTVR</sequence>
<protein>
    <recommendedName>
        <fullName evidence="2">Fibronectin type-III domain-containing protein</fullName>
    </recommendedName>
</protein>
<dbReference type="InterPro" id="IPR003961">
    <property type="entry name" value="FN3_dom"/>
</dbReference>
<dbReference type="InterPro" id="IPR003343">
    <property type="entry name" value="Big_2"/>
</dbReference>
<dbReference type="OrthoDB" id="1999899at2"/>
<dbReference type="SUPFAM" id="SSF49373">
    <property type="entry name" value="Invasin/intimin cell-adhesion fragments"/>
    <property type="match status" value="1"/>
</dbReference>
<name>A0A1Q9JJ91_9FIRM</name>
<dbReference type="GO" id="GO:0030313">
    <property type="term" value="C:cell envelope"/>
    <property type="evidence" value="ECO:0007669"/>
    <property type="project" value="UniProtKB-SubCell"/>
</dbReference>
<dbReference type="InterPro" id="IPR013378">
    <property type="entry name" value="InlB-like_B-rpt"/>
</dbReference>
<dbReference type="Pfam" id="PF20578">
    <property type="entry name" value="aBig_2"/>
    <property type="match status" value="1"/>
</dbReference>
<organism evidence="3 4">
    <name type="scientific">Hornefia porci</name>
    <dbReference type="NCBI Taxonomy" id="2652292"/>
    <lineage>
        <taxon>Bacteria</taxon>
        <taxon>Bacillati</taxon>
        <taxon>Bacillota</taxon>
        <taxon>Clostridia</taxon>
        <taxon>Peptostreptococcales</taxon>
        <taxon>Anaerovoracaceae</taxon>
        <taxon>Hornefia</taxon>
    </lineage>
</organism>
<dbReference type="InterPro" id="IPR036116">
    <property type="entry name" value="FN3_sf"/>
</dbReference>
<evidence type="ECO:0000256" key="1">
    <source>
        <dbReference type="ARBA" id="ARBA00004196"/>
    </source>
</evidence>
<gene>
    <name evidence="3" type="ORF">BHK98_09040</name>
</gene>
<dbReference type="NCBIfam" id="TIGR02543">
    <property type="entry name" value="List_Bact_rpt"/>
    <property type="match status" value="3"/>
</dbReference>
<evidence type="ECO:0000313" key="3">
    <source>
        <dbReference type="EMBL" id="OLR56197.1"/>
    </source>
</evidence>
<accession>A0A1Q9JJ91</accession>
<dbReference type="Gene3D" id="2.60.40.10">
    <property type="entry name" value="Immunoglobulins"/>
    <property type="match status" value="1"/>
</dbReference>
<dbReference type="RefSeq" id="WP_075713585.1">
    <property type="nucleotide sequence ID" value="NZ_MJIE01000001.1"/>
</dbReference>
<dbReference type="Proteomes" id="UP000187404">
    <property type="component" value="Unassembled WGS sequence"/>
</dbReference>
<dbReference type="InterPro" id="IPR046780">
    <property type="entry name" value="aBig_2"/>
</dbReference>
<dbReference type="InterPro" id="IPR042229">
    <property type="entry name" value="Listeria/Bacterioides_rpt_sf"/>
</dbReference>
<keyword evidence="4" id="KW-1185">Reference proteome</keyword>
<dbReference type="STRING" id="1261640.BHK98_09040"/>
<evidence type="ECO:0000313" key="4">
    <source>
        <dbReference type="Proteomes" id="UP000187404"/>
    </source>
</evidence>
<dbReference type="Pfam" id="PF02368">
    <property type="entry name" value="Big_2"/>
    <property type="match status" value="1"/>
</dbReference>
<proteinExistence type="predicted"/>